<dbReference type="GeneID" id="54296052"/>
<name>A0A6A6ATE0_9PEZI</name>
<feature type="domain" description="DUF4246" evidence="1">
    <location>
        <begin position="55"/>
        <end position="503"/>
    </location>
</feature>
<dbReference type="InterPro" id="IPR025340">
    <property type="entry name" value="DUF4246"/>
</dbReference>
<dbReference type="PANTHER" id="PTHR33119">
    <property type="entry name" value="IFI3P"/>
    <property type="match status" value="1"/>
</dbReference>
<feature type="domain" description="DUF4246" evidence="2">
    <location>
        <begin position="2"/>
        <end position="31"/>
    </location>
</feature>
<dbReference type="Pfam" id="PF21666">
    <property type="entry name" value="DUF4246_N"/>
    <property type="match status" value="1"/>
</dbReference>
<dbReference type="InterPro" id="IPR049192">
    <property type="entry name" value="DUF4246_C"/>
</dbReference>
<dbReference type="OrthoDB" id="415532at2759"/>
<gene>
    <name evidence="3" type="ORF">K452DRAFT_260906</name>
</gene>
<sequence>MMLDAMNQLTDKPEWRRKVFDETIVLRWWSEVVNDQGPQYRREPLNGKPHGFTNEMFDYCIDELRANAKMFENTGMVMVLDVGASVVKSDSIIDEELRLELINAAKPLEEVPDNFKDWHPGSDGKVLDLVHPSLFPLVYGRTKILPHREIGLDDCLVATGSGEVIPRPSDDETVRDSVWYNRKARLWSNKFQWLPCEVKFAGDGVKITSYINNLHPVEHKNLYSVIEKVMAKAIPLWSCTMEGLAIEGDPRIDRVDGFKYPEDGEQDFPGHAELDDNMPDDRHEEINTVVTSHDWEEDEYDYNGDRTSEDEEEDRLLHMPQPHPFKPEIAKEWPDDDHLQKEFANEGFQVIVKLANIVLTPEKPTYDGGSWHVEGQLNEKICATALYYYDCENVTDSYLAFRHQIIEDDLRELPGQGDYGWVEYLYGIRQDAPTMQERGRILTRQGRLLAFPNVFQHRVAPFSLADRTKPGHRKILALFLVDPNHRIISTANVPPQQRHWWADSLYRSGALSALPAELIEAVVDAVDEPMGMDKAKELREELMEERKGIQGVFHNEVISFSFCEH</sequence>
<organism evidence="3 4">
    <name type="scientific">Aplosporella prunicola CBS 121167</name>
    <dbReference type="NCBI Taxonomy" id="1176127"/>
    <lineage>
        <taxon>Eukaryota</taxon>
        <taxon>Fungi</taxon>
        <taxon>Dikarya</taxon>
        <taxon>Ascomycota</taxon>
        <taxon>Pezizomycotina</taxon>
        <taxon>Dothideomycetes</taxon>
        <taxon>Dothideomycetes incertae sedis</taxon>
        <taxon>Botryosphaeriales</taxon>
        <taxon>Aplosporellaceae</taxon>
        <taxon>Aplosporella</taxon>
    </lineage>
</organism>
<evidence type="ECO:0000313" key="3">
    <source>
        <dbReference type="EMBL" id="KAF2135272.1"/>
    </source>
</evidence>
<dbReference type="EMBL" id="ML995610">
    <property type="protein sequence ID" value="KAF2135272.1"/>
    <property type="molecule type" value="Genomic_DNA"/>
</dbReference>
<dbReference type="AlphaFoldDB" id="A0A6A6ATE0"/>
<evidence type="ECO:0000259" key="1">
    <source>
        <dbReference type="Pfam" id="PF14033"/>
    </source>
</evidence>
<protein>
    <submittedName>
        <fullName evidence="3">Uncharacterized protein</fullName>
    </submittedName>
</protein>
<dbReference type="Proteomes" id="UP000799438">
    <property type="component" value="Unassembled WGS sequence"/>
</dbReference>
<accession>A0A6A6ATE0</accession>
<evidence type="ECO:0000313" key="4">
    <source>
        <dbReference type="Proteomes" id="UP000799438"/>
    </source>
</evidence>
<reference evidence="3" key="1">
    <citation type="journal article" date="2020" name="Stud. Mycol.">
        <title>101 Dothideomycetes genomes: a test case for predicting lifestyles and emergence of pathogens.</title>
        <authorList>
            <person name="Haridas S."/>
            <person name="Albert R."/>
            <person name="Binder M."/>
            <person name="Bloem J."/>
            <person name="Labutti K."/>
            <person name="Salamov A."/>
            <person name="Andreopoulos B."/>
            <person name="Baker S."/>
            <person name="Barry K."/>
            <person name="Bills G."/>
            <person name="Bluhm B."/>
            <person name="Cannon C."/>
            <person name="Castanera R."/>
            <person name="Culley D."/>
            <person name="Daum C."/>
            <person name="Ezra D."/>
            <person name="Gonzalez J."/>
            <person name="Henrissat B."/>
            <person name="Kuo A."/>
            <person name="Liang C."/>
            <person name="Lipzen A."/>
            <person name="Lutzoni F."/>
            <person name="Magnuson J."/>
            <person name="Mondo S."/>
            <person name="Nolan M."/>
            <person name="Ohm R."/>
            <person name="Pangilinan J."/>
            <person name="Park H.-J."/>
            <person name="Ramirez L."/>
            <person name="Alfaro M."/>
            <person name="Sun H."/>
            <person name="Tritt A."/>
            <person name="Yoshinaga Y."/>
            <person name="Zwiers L.-H."/>
            <person name="Turgeon B."/>
            <person name="Goodwin S."/>
            <person name="Spatafora J."/>
            <person name="Crous P."/>
            <person name="Grigoriev I."/>
        </authorList>
    </citation>
    <scope>NUCLEOTIDE SEQUENCE</scope>
    <source>
        <strain evidence="3">CBS 121167</strain>
    </source>
</reference>
<dbReference type="InterPro" id="IPR049207">
    <property type="entry name" value="DUF4246_N"/>
</dbReference>
<dbReference type="RefSeq" id="XP_033390991.1">
    <property type="nucleotide sequence ID" value="XM_033538556.1"/>
</dbReference>
<proteinExistence type="predicted"/>
<keyword evidence="4" id="KW-1185">Reference proteome</keyword>
<evidence type="ECO:0000259" key="2">
    <source>
        <dbReference type="Pfam" id="PF21666"/>
    </source>
</evidence>
<dbReference type="Pfam" id="PF14033">
    <property type="entry name" value="DUF4246"/>
    <property type="match status" value="1"/>
</dbReference>
<dbReference type="PANTHER" id="PTHR33119:SF1">
    <property type="entry name" value="FE2OG DIOXYGENASE DOMAIN-CONTAINING PROTEIN"/>
    <property type="match status" value="1"/>
</dbReference>